<proteinExistence type="predicted"/>
<dbReference type="Pfam" id="PF00083">
    <property type="entry name" value="Sugar_tr"/>
    <property type="match status" value="1"/>
</dbReference>
<dbReference type="AlphaFoldDB" id="A0A0U5FUB4"/>
<dbReference type="InterPro" id="IPR050360">
    <property type="entry name" value="MFS_Sugar_Transporters"/>
</dbReference>
<dbReference type="Proteomes" id="UP000054771">
    <property type="component" value="Unassembled WGS sequence"/>
</dbReference>
<dbReference type="InterPro" id="IPR036259">
    <property type="entry name" value="MFS_trans_sf"/>
</dbReference>
<keyword evidence="3 5" id="KW-1133">Transmembrane helix</keyword>
<dbReference type="GO" id="GO:0005351">
    <property type="term" value="F:carbohydrate:proton symporter activity"/>
    <property type="evidence" value="ECO:0007669"/>
    <property type="project" value="TreeGrafter"/>
</dbReference>
<accession>A0A0U5FUB4</accession>
<feature type="transmembrane region" description="Helical" evidence="5">
    <location>
        <begin position="39"/>
        <end position="57"/>
    </location>
</feature>
<dbReference type="InterPro" id="IPR005828">
    <property type="entry name" value="MFS_sugar_transport-like"/>
</dbReference>
<dbReference type="GO" id="GO:0016020">
    <property type="term" value="C:membrane"/>
    <property type="evidence" value="ECO:0007669"/>
    <property type="project" value="UniProtKB-SubCell"/>
</dbReference>
<dbReference type="STRING" id="454130.A0A0U5FUB4"/>
<evidence type="ECO:0000313" key="7">
    <source>
        <dbReference type="Proteomes" id="UP000054771"/>
    </source>
</evidence>
<keyword evidence="2 5" id="KW-0812">Transmembrane</keyword>
<dbReference type="Gene3D" id="1.20.1250.20">
    <property type="entry name" value="MFS general substrate transporter like domains"/>
    <property type="match status" value="1"/>
</dbReference>
<dbReference type="PANTHER" id="PTHR48022:SF29">
    <property type="entry name" value="SUGAR TRANSPORTER, PUTATIVE (AFU_ORTHOLOGUE AFUA_6G14500)-RELATED"/>
    <property type="match status" value="1"/>
</dbReference>
<feature type="transmembrane region" description="Helical" evidence="5">
    <location>
        <begin position="139"/>
        <end position="158"/>
    </location>
</feature>
<sequence>MVNITDSVVKSKINIGIACWGLICGTALALTVPRFPRRKMYLLCASSLLCVYIAWTISMERFMTTEARAAAILTIFFIFLYSPAYNLGYNALTYTYLVELFPYFGRSRGISWFQFYSRGASFFATYVNPIGLERIQWRWLIVYSCWLAFEVVIIFFFFPETQGRTLEELSFLFEGKEKANEVAAAVHKQLDDPGENKAGTVHTEIREEKV</sequence>
<evidence type="ECO:0000256" key="1">
    <source>
        <dbReference type="ARBA" id="ARBA00004141"/>
    </source>
</evidence>
<protein>
    <recommendedName>
        <fullName evidence="8">Major facilitator superfamily (MFS) profile domain-containing protein</fullName>
    </recommendedName>
</protein>
<feature type="transmembrane region" description="Helical" evidence="5">
    <location>
        <begin position="12"/>
        <end position="33"/>
    </location>
</feature>
<dbReference type="OMA" id="IDICIMA"/>
<evidence type="ECO:0000256" key="5">
    <source>
        <dbReference type="SAM" id="Phobius"/>
    </source>
</evidence>
<gene>
    <name evidence="6" type="ORF">ASPCAL04246</name>
</gene>
<evidence type="ECO:0000313" key="6">
    <source>
        <dbReference type="EMBL" id="CEL03088.1"/>
    </source>
</evidence>
<evidence type="ECO:0000256" key="3">
    <source>
        <dbReference type="ARBA" id="ARBA00022989"/>
    </source>
</evidence>
<evidence type="ECO:0000256" key="4">
    <source>
        <dbReference type="ARBA" id="ARBA00023136"/>
    </source>
</evidence>
<reference evidence="7" key="1">
    <citation type="journal article" date="2016" name="Genome Announc.">
        <title>Draft genome sequences of fungus Aspergillus calidoustus.</title>
        <authorList>
            <person name="Horn F."/>
            <person name="Linde J."/>
            <person name="Mattern D.J."/>
            <person name="Walther G."/>
            <person name="Guthke R."/>
            <person name="Scherlach K."/>
            <person name="Martin K."/>
            <person name="Brakhage A.A."/>
            <person name="Petzke L."/>
            <person name="Valiante V."/>
        </authorList>
    </citation>
    <scope>NUCLEOTIDE SEQUENCE [LARGE SCALE GENOMIC DNA]</scope>
    <source>
        <strain evidence="7">SF006504</strain>
    </source>
</reference>
<comment type="subcellular location">
    <subcellularLocation>
        <location evidence="1">Membrane</location>
        <topology evidence="1">Multi-pass membrane protein</topology>
    </subcellularLocation>
</comment>
<organism evidence="6 7">
    <name type="scientific">Aspergillus calidoustus</name>
    <dbReference type="NCBI Taxonomy" id="454130"/>
    <lineage>
        <taxon>Eukaryota</taxon>
        <taxon>Fungi</taxon>
        <taxon>Dikarya</taxon>
        <taxon>Ascomycota</taxon>
        <taxon>Pezizomycotina</taxon>
        <taxon>Eurotiomycetes</taxon>
        <taxon>Eurotiomycetidae</taxon>
        <taxon>Eurotiales</taxon>
        <taxon>Aspergillaceae</taxon>
        <taxon>Aspergillus</taxon>
        <taxon>Aspergillus subgen. Nidulantes</taxon>
    </lineage>
</organism>
<dbReference type="OrthoDB" id="6133115at2759"/>
<keyword evidence="7" id="KW-1185">Reference proteome</keyword>
<dbReference type="PANTHER" id="PTHR48022">
    <property type="entry name" value="PLASTIDIC GLUCOSE TRANSPORTER 4"/>
    <property type="match status" value="1"/>
</dbReference>
<dbReference type="EMBL" id="CDMC01000003">
    <property type="protein sequence ID" value="CEL03088.1"/>
    <property type="molecule type" value="Genomic_DNA"/>
</dbReference>
<feature type="transmembrane region" description="Helical" evidence="5">
    <location>
        <begin position="69"/>
        <end position="89"/>
    </location>
</feature>
<dbReference type="SUPFAM" id="SSF103473">
    <property type="entry name" value="MFS general substrate transporter"/>
    <property type="match status" value="1"/>
</dbReference>
<name>A0A0U5FUB4_ASPCI</name>
<evidence type="ECO:0008006" key="8">
    <source>
        <dbReference type="Google" id="ProtNLM"/>
    </source>
</evidence>
<keyword evidence="4 5" id="KW-0472">Membrane</keyword>
<evidence type="ECO:0000256" key="2">
    <source>
        <dbReference type="ARBA" id="ARBA00022692"/>
    </source>
</evidence>